<feature type="compositionally biased region" description="Basic and acidic residues" evidence="5">
    <location>
        <begin position="770"/>
        <end position="782"/>
    </location>
</feature>
<organism evidence="8 9">
    <name type="scientific">Eschrichtius robustus</name>
    <name type="common">California gray whale</name>
    <name type="synonym">Eschrichtius gibbosus</name>
    <dbReference type="NCBI Taxonomy" id="9764"/>
    <lineage>
        <taxon>Eukaryota</taxon>
        <taxon>Metazoa</taxon>
        <taxon>Chordata</taxon>
        <taxon>Craniata</taxon>
        <taxon>Vertebrata</taxon>
        <taxon>Euteleostomi</taxon>
        <taxon>Mammalia</taxon>
        <taxon>Eutheria</taxon>
        <taxon>Laurasiatheria</taxon>
        <taxon>Artiodactyla</taxon>
        <taxon>Whippomorpha</taxon>
        <taxon>Cetacea</taxon>
        <taxon>Mysticeti</taxon>
        <taxon>Eschrichtiidae</taxon>
        <taxon>Eschrichtius</taxon>
    </lineage>
</organism>
<feature type="compositionally biased region" description="Polar residues" evidence="5">
    <location>
        <begin position="192"/>
        <end position="202"/>
    </location>
</feature>
<reference evidence="8 9" key="1">
    <citation type="submission" date="2022-11" db="EMBL/GenBank/DDBJ databases">
        <title>Whole genome sequence of Eschrichtius robustus ER-17-0199.</title>
        <authorList>
            <person name="Bruniche-Olsen A."/>
            <person name="Black A.N."/>
            <person name="Fields C.J."/>
            <person name="Walden K."/>
            <person name="Dewoody J.A."/>
        </authorList>
    </citation>
    <scope>NUCLEOTIDE SEQUENCE [LARGE SCALE GENOMIC DNA]</scope>
    <source>
        <strain evidence="8">ER-17-0199</strain>
        <tissue evidence="8">Blubber</tissue>
    </source>
</reference>
<comment type="subcellular location">
    <subcellularLocation>
        <location evidence="1">Membrane</location>
        <topology evidence="1">Single-pass membrane protein</topology>
    </subcellularLocation>
</comment>
<name>A0AB34HLJ9_ESCRO</name>
<dbReference type="EMBL" id="JAIQCJ010001271">
    <property type="protein sequence ID" value="KAJ8791419.1"/>
    <property type="molecule type" value="Genomic_DNA"/>
</dbReference>
<evidence type="ECO:0000256" key="1">
    <source>
        <dbReference type="ARBA" id="ARBA00004167"/>
    </source>
</evidence>
<feature type="compositionally biased region" description="Gly residues" evidence="5">
    <location>
        <begin position="15"/>
        <end position="34"/>
    </location>
</feature>
<protein>
    <recommendedName>
        <fullName evidence="7">VASt domain-containing protein</fullName>
    </recommendedName>
</protein>
<dbReference type="Pfam" id="PF02893">
    <property type="entry name" value="GRAM"/>
    <property type="match status" value="1"/>
</dbReference>
<feature type="transmembrane region" description="Helical" evidence="6">
    <location>
        <begin position="814"/>
        <end position="834"/>
    </location>
</feature>
<dbReference type="PANTHER" id="PTHR23319:SF8">
    <property type="entry name" value="PROTEIN ASTER-A"/>
    <property type="match status" value="1"/>
</dbReference>
<dbReference type="GO" id="GO:0005789">
    <property type="term" value="C:endoplasmic reticulum membrane"/>
    <property type="evidence" value="ECO:0007669"/>
    <property type="project" value="TreeGrafter"/>
</dbReference>
<keyword evidence="4 6" id="KW-0472">Membrane</keyword>
<dbReference type="InterPro" id="IPR004182">
    <property type="entry name" value="GRAM"/>
</dbReference>
<dbReference type="GO" id="GO:0015485">
    <property type="term" value="F:cholesterol binding"/>
    <property type="evidence" value="ECO:0007669"/>
    <property type="project" value="TreeGrafter"/>
</dbReference>
<dbReference type="PROSITE" id="PS51778">
    <property type="entry name" value="VAST"/>
    <property type="match status" value="1"/>
</dbReference>
<comment type="caution">
    <text evidence="8">The sequence shown here is derived from an EMBL/GenBank/DDBJ whole genome shotgun (WGS) entry which is preliminary data.</text>
</comment>
<dbReference type="Gene3D" id="2.30.29.30">
    <property type="entry name" value="Pleckstrin-homology domain (PH domain)/Phosphotyrosine-binding domain (PTB)"/>
    <property type="match status" value="1"/>
</dbReference>
<feature type="compositionally biased region" description="Polar residues" evidence="5">
    <location>
        <begin position="478"/>
        <end position="488"/>
    </location>
</feature>
<evidence type="ECO:0000256" key="3">
    <source>
        <dbReference type="ARBA" id="ARBA00022989"/>
    </source>
</evidence>
<dbReference type="SMART" id="SM00568">
    <property type="entry name" value="GRAM"/>
    <property type="match status" value="1"/>
</dbReference>
<dbReference type="InterPro" id="IPR031968">
    <property type="entry name" value="VASt"/>
</dbReference>
<dbReference type="FunFam" id="2.30.29.30:FF:000008">
    <property type="entry name" value="GRAM domain containing 1B"/>
    <property type="match status" value="1"/>
</dbReference>
<evidence type="ECO:0000256" key="2">
    <source>
        <dbReference type="ARBA" id="ARBA00022692"/>
    </source>
</evidence>
<evidence type="ECO:0000256" key="5">
    <source>
        <dbReference type="SAM" id="MobiDB-lite"/>
    </source>
</evidence>
<keyword evidence="9" id="KW-1185">Reference proteome</keyword>
<dbReference type="InterPro" id="IPR051482">
    <property type="entry name" value="Cholesterol_transport"/>
</dbReference>
<dbReference type="InterPro" id="IPR011993">
    <property type="entry name" value="PH-like_dom_sf"/>
</dbReference>
<evidence type="ECO:0000313" key="9">
    <source>
        <dbReference type="Proteomes" id="UP001159641"/>
    </source>
</evidence>
<dbReference type="GO" id="GO:0032366">
    <property type="term" value="P:intracellular sterol transport"/>
    <property type="evidence" value="ECO:0007669"/>
    <property type="project" value="TreeGrafter"/>
</dbReference>
<dbReference type="AlphaFoldDB" id="A0AB34HLJ9"/>
<feature type="region of interest" description="Disordered" evidence="5">
    <location>
        <begin position="247"/>
        <end position="272"/>
    </location>
</feature>
<feature type="region of interest" description="Disordered" evidence="5">
    <location>
        <begin position="15"/>
        <end position="60"/>
    </location>
</feature>
<feature type="region of interest" description="Disordered" evidence="5">
    <location>
        <begin position="765"/>
        <end position="805"/>
    </location>
</feature>
<dbReference type="Pfam" id="PF16016">
    <property type="entry name" value="VASt"/>
    <property type="match status" value="1"/>
</dbReference>
<proteinExistence type="predicted"/>
<dbReference type="GO" id="GO:0140268">
    <property type="term" value="C:endoplasmic reticulum-plasma membrane contact site"/>
    <property type="evidence" value="ECO:0007669"/>
    <property type="project" value="TreeGrafter"/>
</dbReference>
<dbReference type="GO" id="GO:0005886">
    <property type="term" value="C:plasma membrane"/>
    <property type="evidence" value="ECO:0007669"/>
    <property type="project" value="TreeGrafter"/>
</dbReference>
<dbReference type="GO" id="GO:0120020">
    <property type="term" value="F:cholesterol transfer activity"/>
    <property type="evidence" value="ECO:0007669"/>
    <property type="project" value="TreeGrafter"/>
</dbReference>
<sequence>MTLRLPPAAPAFCAGGGRRAAGGGRRAAGGGVGVGCWRRPKKARRLPSGDAQPGPALPCGWARPPLRIHVRVRTAAGAGEVREEDADEPPPAGPPGPGDRGKPGSSLSRSGPPPAVLICCWSRGCSDGGCCVAGRQTATTPHSGRSTPSSSPSLRKRLQLLPPSRPPPEPELGTMVEKGSDSSSEKGGVPGTPSTQSLGSRNFIRNSKKMQSWYSMLSPTYKQRNEDFRKLFSKLPEAERLIVGESLPARPGAPSSALPTLPHAPAQRPGQPCDSGVCPSLPSAASDYSCALQREILLQGRLYLSENWICFYSNIFRWETTISIQLKEVTCLKKEKTAKLIPNAIQICTENEKHFFTSFGARDRCFLLIFRLWQNALLDKTLSPRELWHLVHQCYGSELGLTSEDEDYVCPLQLNGLGSPKEVGDVIALSDITSSGAADHSQEPSPASSRRGRITPSLSRASSDADHGAEEDKEEQTDSQPDASSGQTVTPVAEPPSSEPTPPDGPASLGPLDLLPSEELLTDTSNSSSSTGEEADLAALLPDLSGRLLINSVFHVGAERLQQMLFSDSPFLQGFLQQCKFTDVTLSPWSGDSKCHQRRVLTYTVPISNPLGPKSASVVETQTLFRRGPQAGGCVVDSEVLTQGIPYQDYFYTAHRYCILGLARNKARLRVSSEIRYRKQPWSLVKSLIEKNSWSGIEDYFHHLGRGQGSDQGHRQGRGLAGCRHAGPSLVSAERELAKAEKLSLEEGGKDARGLLSGLRRRKRPLSWRGHGDGPQHPDPDPCARAGMHPSGSLSSRFSEPSVDQGPGAGIPSALVLISIVLIVLIALNVLLFYRLWSLERTAHTFESWHSLALAKGKFPQTATEWAEILALQKQFHSVEVHKWRQILRASVELLDEMKFSLEKLHQGITTSDPPFDSQPRSDDSFS</sequence>
<evidence type="ECO:0000313" key="8">
    <source>
        <dbReference type="EMBL" id="KAJ8791419.1"/>
    </source>
</evidence>
<feature type="region of interest" description="Disordered" evidence="5">
    <location>
        <begin position="136"/>
        <end position="202"/>
    </location>
</feature>
<dbReference type="CDD" id="cd13220">
    <property type="entry name" value="PH-GRAM_GRAMDC"/>
    <property type="match status" value="1"/>
</dbReference>
<feature type="domain" description="VASt" evidence="7">
    <location>
        <begin position="545"/>
        <end position="705"/>
    </location>
</feature>
<feature type="compositionally biased region" description="Low complexity" evidence="5">
    <location>
        <begin position="141"/>
        <end position="153"/>
    </location>
</feature>
<dbReference type="PANTHER" id="PTHR23319">
    <property type="entry name" value="GRAM DOMAIN CONTAINING 1B, ISOFORM E"/>
    <property type="match status" value="1"/>
</dbReference>
<evidence type="ECO:0000259" key="7">
    <source>
        <dbReference type="PROSITE" id="PS51778"/>
    </source>
</evidence>
<feature type="region of interest" description="Disordered" evidence="5">
    <location>
        <begin position="77"/>
        <end position="110"/>
    </location>
</feature>
<evidence type="ECO:0000256" key="4">
    <source>
        <dbReference type="ARBA" id="ARBA00023136"/>
    </source>
</evidence>
<feature type="compositionally biased region" description="Pro residues" evidence="5">
    <location>
        <begin position="493"/>
        <end position="505"/>
    </location>
</feature>
<gene>
    <name evidence="8" type="ORF">J1605_004224</name>
</gene>
<accession>A0AB34HLJ9</accession>
<keyword evidence="3 6" id="KW-1133">Transmembrane helix</keyword>
<keyword evidence="2 6" id="KW-0812">Transmembrane</keyword>
<evidence type="ECO:0000256" key="6">
    <source>
        <dbReference type="SAM" id="Phobius"/>
    </source>
</evidence>
<feature type="region of interest" description="Disordered" evidence="5">
    <location>
        <begin position="433"/>
        <end position="514"/>
    </location>
</feature>
<dbReference type="Proteomes" id="UP001159641">
    <property type="component" value="Unassembled WGS sequence"/>
</dbReference>